<proteinExistence type="predicted"/>
<accession>A0A1V9FQ00</accession>
<name>A0A1V9FQ00_9BACT</name>
<dbReference type="RefSeq" id="WP_081153322.1">
    <property type="nucleotide sequence ID" value="NZ_LVYD01000064.1"/>
</dbReference>
<dbReference type="STRING" id="1703345.A3860_33855"/>
<dbReference type="Proteomes" id="UP000192796">
    <property type="component" value="Unassembled WGS sequence"/>
</dbReference>
<protein>
    <submittedName>
        <fullName evidence="1">Uncharacterized protein</fullName>
    </submittedName>
</protein>
<evidence type="ECO:0000313" key="1">
    <source>
        <dbReference type="EMBL" id="OQP60367.1"/>
    </source>
</evidence>
<dbReference type="AlphaFoldDB" id="A0A1V9FQ00"/>
<gene>
    <name evidence="1" type="ORF">A3860_33855</name>
</gene>
<sequence length="90" mass="10445">MTFQITIDYHKRKIRLSVEQLFINERLERYRVTASNGTIEIESNRPLFRSRGLKQRPGNWIQTAGKPLGDHALQLIAEAIQSHVEQKSSQ</sequence>
<evidence type="ECO:0000313" key="2">
    <source>
        <dbReference type="Proteomes" id="UP000192796"/>
    </source>
</evidence>
<reference evidence="1 2" key="1">
    <citation type="submission" date="2016-03" db="EMBL/GenBank/DDBJ databases">
        <title>Niastella vici sp. nov., isolated from farmland soil.</title>
        <authorList>
            <person name="Chen L."/>
            <person name="Wang D."/>
            <person name="Yang S."/>
            <person name="Wang G."/>
        </authorList>
    </citation>
    <scope>NUCLEOTIDE SEQUENCE [LARGE SCALE GENOMIC DNA]</scope>
    <source>
        <strain evidence="1 2">DJ57</strain>
    </source>
</reference>
<comment type="caution">
    <text evidence="1">The sequence shown here is derived from an EMBL/GenBank/DDBJ whole genome shotgun (WGS) entry which is preliminary data.</text>
</comment>
<keyword evidence="2" id="KW-1185">Reference proteome</keyword>
<dbReference type="EMBL" id="LVYD01000064">
    <property type="protein sequence ID" value="OQP60367.1"/>
    <property type="molecule type" value="Genomic_DNA"/>
</dbReference>
<dbReference type="OrthoDB" id="679253at2"/>
<organism evidence="1 2">
    <name type="scientific">Niastella vici</name>
    <dbReference type="NCBI Taxonomy" id="1703345"/>
    <lineage>
        <taxon>Bacteria</taxon>
        <taxon>Pseudomonadati</taxon>
        <taxon>Bacteroidota</taxon>
        <taxon>Chitinophagia</taxon>
        <taxon>Chitinophagales</taxon>
        <taxon>Chitinophagaceae</taxon>
        <taxon>Niastella</taxon>
    </lineage>
</organism>